<comment type="similarity">
    <text evidence="2">Belongs to the activator 1 large subunit family.</text>
</comment>
<evidence type="ECO:0000256" key="1">
    <source>
        <dbReference type="ARBA" id="ARBA00004123"/>
    </source>
</evidence>
<evidence type="ECO:0000313" key="10">
    <source>
        <dbReference type="Proteomes" id="UP000278143"/>
    </source>
</evidence>
<evidence type="ECO:0000259" key="8">
    <source>
        <dbReference type="PROSITE" id="PS50172"/>
    </source>
</evidence>
<feature type="non-terminal residue" evidence="9">
    <location>
        <position position="1"/>
    </location>
</feature>
<dbReference type="FunFam" id="1.20.272.10:FF:000005">
    <property type="entry name" value="Replication factor C subunit 1"/>
    <property type="match status" value="1"/>
</dbReference>
<dbReference type="InterPro" id="IPR013725">
    <property type="entry name" value="DNA_replication_fac_RFC1_C"/>
</dbReference>
<dbReference type="CDD" id="cd00009">
    <property type="entry name" value="AAA"/>
    <property type="match status" value="1"/>
</dbReference>
<dbReference type="Gene3D" id="3.40.50.300">
    <property type="entry name" value="P-loop containing nucleotide triphosphate hydrolases"/>
    <property type="match status" value="1"/>
</dbReference>
<dbReference type="SMART" id="SM00292">
    <property type="entry name" value="BRCT"/>
    <property type="match status" value="1"/>
</dbReference>
<evidence type="ECO:0000313" key="9">
    <source>
        <dbReference type="EMBL" id="RKP25306.1"/>
    </source>
</evidence>
<keyword evidence="4" id="KW-0547">Nucleotide-binding</keyword>
<dbReference type="GO" id="GO:0005524">
    <property type="term" value="F:ATP binding"/>
    <property type="evidence" value="ECO:0007669"/>
    <property type="project" value="UniProtKB-KW"/>
</dbReference>
<keyword evidence="6" id="KW-0539">Nucleus</keyword>
<dbReference type="EMBL" id="KZ989803">
    <property type="protein sequence ID" value="RKP25306.1"/>
    <property type="molecule type" value="Genomic_DNA"/>
</dbReference>
<feature type="compositionally biased region" description="Acidic residues" evidence="7">
    <location>
        <begin position="602"/>
        <end position="628"/>
    </location>
</feature>
<dbReference type="GO" id="GO:0005663">
    <property type="term" value="C:DNA replication factor C complex"/>
    <property type="evidence" value="ECO:0007669"/>
    <property type="project" value="InterPro"/>
</dbReference>
<dbReference type="AlphaFoldDB" id="A0A4P9YYW2"/>
<evidence type="ECO:0000256" key="3">
    <source>
        <dbReference type="ARBA" id="ARBA00022705"/>
    </source>
</evidence>
<dbReference type="Pfam" id="PF03215">
    <property type="entry name" value="Rad17"/>
    <property type="match status" value="1"/>
</dbReference>
<dbReference type="CDD" id="cd17752">
    <property type="entry name" value="BRCT_RFC1"/>
    <property type="match status" value="1"/>
</dbReference>
<keyword evidence="3" id="KW-0235">DNA replication</keyword>
<feature type="domain" description="BRCT" evidence="8">
    <location>
        <begin position="18"/>
        <end position="108"/>
    </location>
</feature>
<evidence type="ECO:0000256" key="6">
    <source>
        <dbReference type="ARBA" id="ARBA00023242"/>
    </source>
</evidence>
<dbReference type="CDD" id="cd18140">
    <property type="entry name" value="HLD_clamp_RFC"/>
    <property type="match status" value="1"/>
</dbReference>
<dbReference type="Pfam" id="PF08519">
    <property type="entry name" value="RFC1"/>
    <property type="match status" value="1"/>
</dbReference>
<feature type="non-terminal residue" evidence="9">
    <location>
        <position position="628"/>
    </location>
</feature>
<sequence length="628" mass="69135">RKARTGPSAPGSKEIPVGAPNCLKGLTFVFTGELSSIAREDATDLVKRYGGRVTSAPSSRTSYVVVGEEAGEKKLEKVKALKIATLDEDGFLDLIRRSEGQPDEEMADVAAPEPAAAPATATEQATPPAVPIETKVDLWTDRYAPKSIKELCGNKSNVERLGEWLRQWLKGRRVEHRAVLISGPPGIGKTTSARLVSMNEGFQVVEFNASDARNKKHIEVGGARSMHACTCILRVAILIKKTKVPIICICNDRQSVKVRSLANYCMDLRFRRPDASAIRSRIMSIAFKEGLKLQPNAIDHLVASTHSDIRQMLNILSAWKLAHSSLDYDEAKLLGERSEKHVTLGPFDIVGKYLQGQAYNAASVADKLDLYFHDYALVPLMVQENYARVAPFLARAAGGSIRDVDLRTMELVAKASESISQSDIVDRAIHGSQQQWGLMSTHALLSCVRPAYFMHGNMQGMYQFPGWLGQNSKVGKADRQLAEIQARMRLRVACGKDEIRAAYVPLLSHALTRPLLTEGTDGVPAVIDMLDYYYLSREDWDVLVQLRMGRESGEQLMKQIPSNVKSAFTRQYNKGHHPTVVMAKALSKRDMGTDTGATMQPDLEEAIGLDDEAVPEGEESDSDAMADD</sequence>
<dbReference type="GO" id="GO:0003677">
    <property type="term" value="F:DNA binding"/>
    <property type="evidence" value="ECO:0007669"/>
    <property type="project" value="InterPro"/>
</dbReference>
<dbReference type="FunFam" id="1.10.8.60:FF:000021">
    <property type="entry name" value="Replication factor C subunit 1"/>
    <property type="match status" value="1"/>
</dbReference>
<dbReference type="OrthoDB" id="446168at2759"/>
<organism evidence="9 10">
    <name type="scientific">Syncephalis pseudoplumigaleata</name>
    <dbReference type="NCBI Taxonomy" id="1712513"/>
    <lineage>
        <taxon>Eukaryota</taxon>
        <taxon>Fungi</taxon>
        <taxon>Fungi incertae sedis</taxon>
        <taxon>Zoopagomycota</taxon>
        <taxon>Zoopagomycotina</taxon>
        <taxon>Zoopagomycetes</taxon>
        <taxon>Zoopagales</taxon>
        <taxon>Piptocephalidaceae</taxon>
        <taxon>Syncephalis</taxon>
    </lineage>
</organism>
<feature type="region of interest" description="Disordered" evidence="7">
    <location>
        <begin position="591"/>
        <end position="628"/>
    </location>
</feature>
<dbReference type="SUPFAM" id="SSF52113">
    <property type="entry name" value="BRCT domain"/>
    <property type="match status" value="1"/>
</dbReference>
<evidence type="ECO:0000256" key="5">
    <source>
        <dbReference type="ARBA" id="ARBA00022840"/>
    </source>
</evidence>
<dbReference type="GO" id="GO:0006281">
    <property type="term" value="P:DNA repair"/>
    <property type="evidence" value="ECO:0007669"/>
    <property type="project" value="InterPro"/>
</dbReference>
<dbReference type="PANTHER" id="PTHR23389">
    <property type="entry name" value="CHROMOSOME TRANSMISSION FIDELITY FACTOR 18"/>
    <property type="match status" value="1"/>
</dbReference>
<dbReference type="InterPro" id="IPR001357">
    <property type="entry name" value="BRCT_dom"/>
</dbReference>
<dbReference type="PANTHER" id="PTHR23389:SF6">
    <property type="entry name" value="REPLICATION FACTOR C SUBUNIT 1"/>
    <property type="match status" value="1"/>
</dbReference>
<reference evidence="10" key="1">
    <citation type="journal article" date="2018" name="Nat. Microbiol.">
        <title>Leveraging single-cell genomics to expand the fungal tree of life.</title>
        <authorList>
            <person name="Ahrendt S.R."/>
            <person name="Quandt C.A."/>
            <person name="Ciobanu D."/>
            <person name="Clum A."/>
            <person name="Salamov A."/>
            <person name="Andreopoulos B."/>
            <person name="Cheng J.F."/>
            <person name="Woyke T."/>
            <person name="Pelin A."/>
            <person name="Henrissat B."/>
            <person name="Reynolds N.K."/>
            <person name="Benny G.L."/>
            <person name="Smith M.E."/>
            <person name="James T.Y."/>
            <person name="Grigoriev I.V."/>
        </authorList>
    </citation>
    <scope>NUCLEOTIDE SEQUENCE [LARGE SCALE GENOMIC DNA]</scope>
    <source>
        <strain evidence="10">Benny S71-1</strain>
    </source>
</reference>
<dbReference type="InterPro" id="IPR036420">
    <property type="entry name" value="BRCT_dom_sf"/>
</dbReference>
<dbReference type="Gene3D" id="1.10.8.60">
    <property type="match status" value="1"/>
</dbReference>
<evidence type="ECO:0000256" key="4">
    <source>
        <dbReference type="ARBA" id="ARBA00022741"/>
    </source>
</evidence>
<dbReference type="InterPro" id="IPR012178">
    <property type="entry name" value="RFC1"/>
</dbReference>
<dbReference type="GO" id="GO:0006271">
    <property type="term" value="P:DNA strand elongation involved in DNA replication"/>
    <property type="evidence" value="ECO:0007669"/>
    <property type="project" value="UniProtKB-ARBA"/>
</dbReference>
<comment type="subcellular location">
    <subcellularLocation>
        <location evidence="1">Nucleus</location>
    </subcellularLocation>
</comment>
<dbReference type="Gene3D" id="3.40.50.10190">
    <property type="entry name" value="BRCT domain"/>
    <property type="match status" value="1"/>
</dbReference>
<dbReference type="GO" id="GO:0005634">
    <property type="term" value="C:nucleus"/>
    <property type="evidence" value="ECO:0007669"/>
    <property type="project" value="UniProtKB-SubCell"/>
</dbReference>
<dbReference type="PIRSF" id="PIRSF036578">
    <property type="entry name" value="RFC1"/>
    <property type="match status" value="1"/>
</dbReference>
<dbReference type="PROSITE" id="PS50172">
    <property type="entry name" value="BRCT"/>
    <property type="match status" value="1"/>
</dbReference>
<dbReference type="Pfam" id="PF25361">
    <property type="entry name" value="AAA_lid_RFC1"/>
    <property type="match status" value="1"/>
</dbReference>
<name>A0A4P9YYW2_9FUNG</name>
<dbReference type="InterPro" id="IPR027417">
    <property type="entry name" value="P-loop_NTPase"/>
</dbReference>
<dbReference type="Pfam" id="PF00533">
    <property type="entry name" value="BRCT"/>
    <property type="match status" value="1"/>
</dbReference>
<keyword evidence="10" id="KW-1185">Reference proteome</keyword>
<feature type="region of interest" description="Disordered" evidence="7">
    <location>
        <begin position="101"/>
        <end position="127"/>
    </location>
</feature>
<protein>
    <submittedName>
        <fullName evidence="9">Replication factor RFC1 C terminal domain-containing protein</fullName>
    </submittedName>
</protein>
<dbReference type="SUPFAM" id="SSF52540">
    <property type="entry name" value="P-loop containing nucleoside triphosphate hydrolases"/>
    <property type="match status" value="1"/>
</dbReference>
<dbReference type="Proteomes" id="UP000278143">
    <property type="component" value="Unassembled WGS sequence"/>
</dbReference>
<dbReference type="GO" id="GO:0003689">
    <property type="term" value="F:DNA clamp loader activity"/>
    <property type="evidence" value="ECO:0007669"/>
    <property type="project" value="InterPro"/>
</dbReference>
<evidence type="ECO:0000256" key="7">
    <source>
        <dbReference type="SAM" id="MobiDB-lite"/>
    </source>
</evidence>
<dbReference type="FunFam" id="3.40.50.10190:FF:000001">
    <property type="entry name" value="Replication factor C subunit 1"/>
    <property type="match status" value="1"/>
</dbReference>
<gene>
    <name evidence="9" type="ORF">SYNPS1DRAFT_4531</name>
</gene>
<accession>A0A4P9YYW2</accession>
<dbReference type="InterPro" id="IPR008921">
    <property type="entry name" value="DNA_pol3_clamp-load_cplx_C"/>
</dbReference>
<evidence type="ECO:0000256" key="2">
    <source>
        <dbReference type="ARBA" id="ARBA00006116"/>
    </source>
</evidence>
<proteinExistence type="inferred from homology"/>
<keyword evidence="5" id="KW-0067">ATP-binding</keyword>
<dbReference type="SUPFAM" id="SSF48019">
    <property type="entry name" value="post-AAA+ oligomerization domain-like"/>
    <property type="match status" value="1"/>
</dbReference>
<feature type="compositionally biased region" description="Low complexity" evidence="7">
    <location>
        <begin position="108"/>
        <end position="127"/>
    </location>
</feature>
<dbReference type="InterPro" id="IPR047854">
    <property type="entry name" value="RFC_lid"/>
</dbReference>
<dbReference type="Gene3D" id="1.20.272.10">
    <property type="match status" value="1"/>
</dbReference>